<evidence type="ECO:0000256" key="3">
    <source>
        <dbReference type="ARBA" id="ARBA00023004"/>
    </source>
</evidence>
<name>A0A6J6DLD7_9ZZZZ</name>
<dbReference type="Gene3D" id="3.10.120.10">
    <property type="entry name" value="Cytochrome b5-like heme/steroid binding domain"/>
    <property type="match status" value="1"/>
</dbReference>
<reference evidence="8" key="1">
    <citation type="submission" date="2020-05" db="EMBL/GenBank/DDBJ databases">
        <authorList>
            <person name="Chiriac C."/>
            <person name="Salcher M."/>
            <person name="Ghai R."/>
            <person name="Kavagutti S V."/>
        </authorList>
    </citation>
    <scope>NUCLEOTIDE SEQUENCE</scope>
</reference>
<evidence type="ECO:0000313" key="8">
    <source>
        <dbReference type="EMBL" id="CAB4562078.1"/>
    </source>
</evidence>
<dbReference type="PROSITE" id="PS50255">
    <property type="entry name" value="CYTOCHROME_B5_2"/>
    <property type="match status" value="1"/>
</dbReference>
<evidence type="ECO:0000256" key="4">
    <source>
        <dbReference type="ARBA" id="ARBA00038168"/>
    </source>
</evidence>
<feature type="region of interest" description="Disordered" evidence="5">
    <location>
        <begin position="163"/>
        <end position="187"/>
    </location>
</feature>
<evidence type="ECO:0000256" key="5">
    <source>
        <dbReference type="SAM" id="MobiDB-lite"/>
    </source>
</evidence>
<dbReference type="InterPro" id="IPR050668">
    <property type="entry name" value="Cytochrome_b5"/>
</dbReference>
<feature type="domain" description="Cytochrome b5 heme-binding" evidence="7">
    <location>
        <begin position="193"/>
        <end position="270"/>
    </location>
</feature>
<accession>A0A6J6DLD7</accession>
<proteinExistence type="inferred from homology"/>
<feature type="transmembrane region" description="Helical" evidence="6">
    <location>
        <begin position="92"/>
        <end position="110"/>
    </location>
</feature>
<dbReference type="GO" id="GO:0020037">
    <property type="term" value="F:heme binding"/>
    <property type="evidence" value="ECO:0007669"/>
    <property type="project" value="TreeGrafter"/>
</dbReference>
<evidence type="ECO:0000256" key="1">
    <source>
        <dbReference type="ARBA" id="ARBA00022617"/>
    </source>
</evidence>
<gene>
    <name evidence="8" type="ORF">UFOPK1591_00799</name>
</gene>
<dbReference type="InterPro" id="IPR036400">
    <property type="entry name" value="Cyt_B5-like_heme/steroid_sf"/>
</dbReference>
<keyword evidence="2" id="KW-0479">Metal-binding</keyword>
<feature type="transmembrane region" description="Helical" evidence="6">
    <location>
        <begin position="51"/>
        <end position="72"/>
    </location>
</feature>
<dbReference type="Pfam" id="PF00173">
    <property type="entry name" value="Cyt-b5"/>
    <property type="match status" value="1"/>
</dbReference>
<feature type="transmembrane region" description="Helical" evidence="6">
    <location>
        <begin position="122"/>
        <end position="144"/>
    </location>
</feature>
<dbReference type="PRINTS" id="PR00363">
    <property type="entry name" value="CYTOCHROMEB5"/>
</dbReference>
<dbReference type="AlphaFoldDB" id="A0A6J6DLD7"/>
<evidence type="ECO:0000256" key="2">
    <source>
        <dbReference type="ARBA" id="ARBA00022723"/>
    </source>
</evidence>
<comment type="similarity">
    <text evidence="4">Belongs to the cytochrome b5 family.</text>
</comment>
<dbReference type="EMBL" id="CAEZTD010000053">
    <property type="protein sequence ID" value="CAB4562078.1"/>
    <property type="molecule type" value="Genomic_DNA"/>
</dbReference>
<dbReference type="GO" id="GO:0016020">
    <property type="term" value="C:membrane"/>
    <property type="evidence" value="ECO:0007669"/>
    <property type="project" value="TreeGrafter"/>
</dbReference>
<keyword evidence="1" id="KW-0349">Heme</keyword>
<dbReference type="InterPro" id="IPR001199">
    <property type="entry name" value="Cyt_B5-like_heme/steroid-bd"/>
</dbReference>
<keyword evidence="6" id="KW-0812">Transmembrane</keyword>
<dbReference type="PANTHER" id="PTHR19359">
    <property type="entry name" value="CYTOCHROME B5"/>
    <property type="match status" value="1"/>
</dbReference>
<keyword evidence="6" id="KW-0472">Membrane</keyword>
<protein>
    <submittedName>
        <fullName evidence="8">Unannotated protein</fullName>
    </submittedName>
</protein>
<dbReference type="SMART" id="SM01117">
    <property type="entry name" value="Cyt-b5"/>
    <property type="match status" value="1"/>
</dbReference>
<feature type="transmembrane region" description="Helical" evidence="6">
    <location>
        <begin position="21"/>
        <end position="44"/>
    </location>
</feature>
<keyword evidence="6" id="KW-1133">Transmembrane helix</keyword>
<sequence length="274" mass="27931">MTSASASTGVFDLVFGLPVHIFVNHAVAVLVPLGALAMVLMVVIPRLRTHFSYLSAAITLLAAISATVAAESGEVLAERVGYPGIHAEWGDALVPVAWALAALSVVWVVLARLTGKGVRVGAIIASVGVVGLSIASVVLVILAGHSGAEVTWGKRVAATSMSAAPSPSPVASSETAPTPTETVPAPADVVVDPPVLTAELVATRNTPESCWTIVGGNVYDLSAWIAQHPGGSQSIVKMCGRDATNDFDRQHGGESSPASFLSTYLLGSLGEPAP</sequence>
<organism evidence="8">
    <name type="scientific">freshwater metagenome</name>
    <dbReference type="NCBI Taxonomy" id="449393"/>
    <lineage>
        <taxon>unclassified sequences</taxon>
        <taxon>metagenomes</taxon>
        <taxon>ecological metagenomes</taxon>
    </lineage>
</organism>
<evidence type="ECO:0000259" key="7">
    <source>
        <dbReference type="PROSITE" id="PS50255"/>
    </source>
</evidence>
<keyword evidence="3" id="KW-0408">Iron</keyword>
<dbReference type="SUPFAM" id="SSF55856">
    <property type="entry name" value="Cytochrome b5-like heme/steroid binding domain"/>
    <property type="match status" value="1"/>
</dbReference>
<evidence type="ECO:0000256" key="6">
    <source>
        <dbReference type="SAM" id="Phobius"/>
    </source>
</evidence>
<dbReference type="GO" id="GO:0046872">
    <property type="term" value="F:metal ion binding"/>
    <property type="evidence" value="ECO:0007669"/>
    <property type="project" value="UniProtKB-KW"/>
</dbReference>